<reference evidence="3 4" key="1">
    <citation type="submission" date="2018-11" db="EMBL/GenBank/DDBJ databases">
        <title>Chitinophaga lutea sp.nov., isolate from arsenic contaminated soil.</title>
        <authorList>
            <person name="Zong Y."/>
        </authorList>
    </citation>
    <scope>NUCLEOTIDE SEQUENCE [LARGE SCALE GENOMIC DNA]</scope>
    <source>
        <strain evidence="3 4">ZY74</strain>
    </source>
</reference>
<dbReference type="Proteomes" id="UP000278351">
    <property type="component" value="Unassembled WGS sequence"/>
</dbReference>
<feature type="chain" id="PRO_5018174045" evidence="2">
    <location>
        <begin position="24"/>
        <end position="169"/>
    </location>
</feature>
<dbReference type="RefSeq" id="WP_123847616.1">
    <property type="nucleotide sequence ID" value="NZ_RPDH01000002.1"/>
</dbReference>
<name>A0A3N4PK75_9BACT</name>
<feature type="signal peptide" evidence="2">
    <location>
        <begin position="1"/>
        <end position="23"/>
    </location>
</feature>
<keyword evidence="2" id="KW-0732">Signal</keyword>
<evidence type="ECO:0000313" key="4">
    <source>
        <dbReference type="Proteomes" id="UP000278351"/>
    </source>
</evidence>
<organism evidence="3 4">
    <name type="scientific">Chitinophaga lutea</name>
    <dbReference type="NCBI Taxonomy" id="2488634"/>
    <lineage>
        <taxon>Bacteria</taxon>
        <taxon>Pseudomonadati</taxon>
        <taxon>Bacteroidota</taxon>
        <taxon>Chitinophagia</taxon>
        <taxon>Chitinophagales</taxon>
        <taxon>Chitinophagaceae</taxon>
        <taxon>Chitinophaga</taxon>
    </lineage>
</organism>
<dbReference type="AlphaFoldDB" id="A0A3N4PK75"/>
<evidence type="ECO:0000256" key="2">
    <source>
        <dbReference type="SAM" id="SignalP"/>
    </source>
</evidence>
<evidence type="ECO:0000256" key="1">
    <source>
        <dbReference type="SAM" id="MobiDB-lite"/>
    </source>
</evidence>
<accession>A0A3N4PK75</accession>
<protein>
    <submittedName>
        <fullName evidence="3">Uncharacterized protein</fullName>
    </submittedName>
</protein>
<feature type="region of interest" description="Disordered" evidence="1">
    <location>
        <begin position="150"/>
        <end position="169"/>
    </location>
</feature>
<keyword evidence="4" id="KW-1185">Reference proteome</keyword>
<dbReference type="EMBL" id="RPDH01000002">
    <property type="protein sequence ID" value="RPE08616.1"/>
    <property type="molecule type" value="Genomic_DNA"/>
</dbReference>
<gene>
    <name evidence="3" type="ORF">EGT74_16385</name>
</gene>
<sequence>MKHITSAVFMMLCITLLSFRAHAGGDYFKVYLNNKLILEKNLWDPLNLEHLQLGKANVNDKLTFHFSHCGKLGNDRKITVKDAKGNAVKEWKFPDAPGSRQSGMTIAVKDILDLQQSDLQFFYSAKELPKGQLVGLFKVNGKTAFNQATAPEHRRSAALLPSKRTSAVL</sequence>
<evidence type="ECO:0000313" key="3">
    <source>
        <dbReference type="EMBL" id="RPE08616.1"/>
    </source>
</evidence>
<dbReference type="OrthoDB" id="825403at2"/>
<comment type="caution">
    <text evidence="3">The sequence shown here is derived from an EMBL/GenBank/DDBJ whole genome shotgun (WGS) entry which is preliminary data.</text>
</comment>
<proteinExistence type="predicted"/>